<keyword evidence="2" id="KW-1185">Reference proteome</keyword>
<protein>
    <recommendedName>
        <fullName evidence="3">SGNH hydrolase-type esterase domain-containing protein</fullName>
    </recommendedName>
</protein>
<comment type="caution">
    <text evidence="1">The sequence shown here is derived from an EMBL/GenBank/DDBJ whole genome shotgun (WGS) entry which is preliminary data.</text>
</comment>
<proteinExistence type="predicted"/>
<dbReference type="InterPro" id="IPR036514">
    <property type="entry name" value="SGNH_hydro_sf"/>
</dbReference>
<dbReference type="SUPFAM" id="SSF52266">
    <property type="entry name" value="SGNH hydrolase"/>
    <property type="match status" value="1"/>
</dbReference>
<dbReference type="AlphaFoldDB" id="A0A4R2NF43"/>
<dbReference type="Gene3D" id="2.60.120.1360">
    <property type="match status" value="1"/>
</dbReference>
<sequence>MNRMKKLSYSALFVAVICILVIITQSFVFEPVQSSNNGENTPIKRPKLVLAGIDSLTNGPIYQKTKSRYLDDFIPRMHDVFGDGGPGYVPFDSIYFKQEHGTFRFSYGVHEINDLVPGKYPSQYSLDLKGIYTKGGYLRWMRVDMPRSMDWKYGEIFYLQQPNGGSFRVGYTQSGQREEVHTKGSLKLGVVTLPKNKYDGRLTFSHINGKVVIFGGLFLNDHGVAVSRIGQGGDRLDWHARIHNNMMAQWLKELNPSLFIFNGGMNDRSTLSAKGYKYDLNNYLQPFIKENCRLLLVAPNAILGNNRILKEYENVLVNYAKNHGTGFISNKEALGENYLKAESKGYMGDRIHPNDLGSKVISQHLFNYLIHEDKFSSLFHTDELPNNKG</sequence>
<reference evidence="1 2" key="1">
    <citation type="submission" date="2019-03" db="EMBL/GenBank/DDBJ databases">
        <title>Genomic Encyclopedia of Type Strains, Phase IV (KMG-IV): sequencing the most valuable type-strain genomes for metagenomic binning, comparative biology and taxonomic classification.</title>
        <authorList>
            <person name="Goeker M."/>
        </authorList>
    </citation>
    <scope>NUCLEOTIDE SEQUENCE [LARGE SCALE GENOMIC DNA]</scope>
    <source>
        <strain evidence="1 2">DSM 19377</strain>
    </source>
</reference>
<dbReference type="Gene3D" id="3.40.50.1110">
    <property type="entry name" value="SGNH hydrolase"/>
    <property type="match status" value="1"/>
</dbReference>
<gene>
    <name evidence="1" type="ORF">EV207_15820</name>
</gene>
<dbReference type="EMBL" id="SLXK01000058">
    <property type="protein sequence ID" value="TCP19762.1"/>
    <property type="molecule type" value="Genomic_DNA"/>
</dbReference>
<name>A0A4R2NF43_9BACL</name>
<accession>A0A4R2NF43</accession>
<dbReference type="Proteomes" id="UP000295416">
    <property type="component" value="Unassembled WGS sequence"/>
</dbReference>
<evidence type="ECO:0000313" key="2">
    <source>
        <dbReference type="Proteomes" id="UP000295416"/>
    </source>
</evidence>
<organism evidence="1 2">
    <name type="scientific">Scopulibacillus darangshiensis</name>
    <dbReference type="NCBI Taxonomy" id="442528"/>
    <lineage>
        <taxon>Bacteria</taxon>
        <taxon>Bacillati</taxon>
        <taxon>Bacillota</taxon>
        <taxon>Bacilli</taxon>
        <taxon>Bacillales</taxon>
        <taxon>Sporolactobacillaceae</taxon>
        <taxon>Scopulibacillus</taxon>
    </lineage>
</organism>
<evidence type="ECO:0008006" key="3">
    <source>
        <dbReference type="Google" id="ProtNLM"/>
    </source>
</evidence>
<evidence type="ECO:0000313" key="1">
    <source>
        <dbReference type="EMBL" id="TCP19762.1"/>
    </source>
</evidence>